<dbReference type="InterPro" id="IPR035902">
    <property type="entry name" value="Nuc_phospho_transferase"/>
</dbReference>
<dbReference type="SUPFAM" id="SSF47648">
    <property type="entry name" value="Nucleoside phosphorylase/phosphoribosyltransferase N-terminal domain"/>
    <property type="match status" value="1"/>
</dbReference>
<evidence type="ECO:0000259" key="4">
    <source>
        <dbReference type="Pfam" id="PF02885"/>
    </source>
</evidence>
<evidence type="ECO:0000259" key="3">
    <source>
        <dbReference type="Pfam" id="PF00591"/>
    </source>
</evidence>
<dbReference type="GO" id="GO:0005829">
    <property type="term" value="C:cytosol"/>
    <property type="evidence" value="ECO:0007669"/>
    <property type="project" value="TreeGrafter"/>
</dbReference>
<dbReference type="EMBL" id="UINC01052115">
    <property type="protein sequence ID" value="SVB67059.1"/>
    <property type="molecule type" value="Genomic_DNA"/>
</dbReference>
<dbReference type="PANTHER" id="PTHR43285">
    <property type="entry name" value="ANTHRANILATE PHOSPHORIBOSYLTRANSFERASE"/>
    <property type="match status" value="1"/>
</dbReference>
<feature type="non-terminal residue" evidence="5">
    <location>
        <position position="1"/>
    </location>
</feature>
<gene>
    <name evidence="5" type="ORF">METZ01_LOCUS219913</name>
</gene>
<protein>
    <recommendedName>
        <fullName evidence="6">Glycosyl transferase family 3 domain-containing protein</fullName>
    </recommendedName>
</protein>
<dbReference type="SUPFAM" id="SSF52418">
    <property type="entry name" value="Nucleoside phosphorylase/phosphoribosyltransferase catalytic domain"/>
    <property type="match status" value="1"/>
</dbReference>
<dbReference type="GO" id="GO:0000162">
    <property type="term" value="P:L-tryptophan biosynthetic process"/>
    <property type="evidence" value="ECO:0007669"/>
    <property type="project" value="InterPro"/>
</dbReference>
<accession>A0A382FWQ1</accession>
<feature type="domain" description="Glycosyl transferase family 3 N-terminal" evidence="4">
    <location>
        <begin position="6"/>
        <end position="66"/>
    </location>
</feature>
<dbReference type="AlphaFoldDB" id="A0A382FWQ1"/>
<dbReference type="NCBIfam" id="TIGR01245">
    <property type="entry name" value="trpD"/>
    <property type="match status" value="1"/>
</dbReference>
<keyword evidence="2" id="KW-0808">Transferase</keyword>
<evidence type="ECO:0008006" key="6">
    <source>
        <dbReference type="Google" id="ProtNLM"/>
    </source>
</evidence>
<evidence type="ECO:0000256" key="1">
    <source>
        <dbReference type="ARBA" id="ARBA00022676"/>
    </source>
</evidence>
<sequence>MEITFLLSKLTDRQNLTALEMTELMRQIMTGKATPAQIGSALTALMMKGETVTEVAAAATVMRELALQVPVHHERLVDTCGTGGSGSRKFNVSTASAFVVAAAGAKVAKHGNRRATGNSGSADLLEAAGARIDLNPEQVARCIDTVGLGFLFAANHHQAMRHAVGPRQELKIRTLFNVLGPLTNPAGAKRQVMGVFSQNWLRPLAEVLCELASEHVMLVHSNDGLDEI</sequence>
<keyword evidence="1" id="KW-0328">Glycosyltransferase</keyword>
<dbReference type="InterPro" id="IPR000312">
    <property type="entry name" value="Glycosyl_Trfase_fam3"/>
</dbReference>
<dbReference type="Gene3D" id="1.20.970.10">
    <property type="entry name" value="Transferase, Pyrimidine Nucleoside Phosphorylase, Chain C"/>
    <property type="match status" value="1"/>
</dbReference>
<dbReference type="Gene3D" id="3.40.1030.10">
    <property type="entry name" value="Nucleoside phosphorylase/phosphoribosyltransferase catalytic domain"/>
    <property type="match status" value="1"/>
</dbReference>
<organism evidence="5">
    <name type="scientific">marine metagenome</name>
    <dbReference type="NCBI Taxonomy" id="408172"/>
    <lineage>
        <taxon>unclassified sequences</taxon>
        <taxon>metagenomes</taxon>
        <taxon>ecological metagenomes</taxon>
    </lineage>
</organism>
<dbReference type="Pfam" id="PF00591">
    <property type="entry name" value="Glycos_transf_3"/>
    <property type="match status" value="1"/>
</dbReference>
<dbReference type="GO" id="GO:0004048">
    <property type="term" value="F:anthranilate phosphoribosyltransferase activity"/>
    <property type="evidence" value="ECO:0007669"/>
    <property type="project" value="InterPro"/>
</dbReference>
<dbReference type="PANTHER" id="PTHR43285:SF2">
    <property type="entry name" value="ANTHRANILATE PHOSPHORIBOSYLTRANSFERASE"/>
    <property type="match status" value="1"/>
</dbReference>
<feature type="non-terminal residue" evidence="5">
    <location>
        <position position="228"/>
    </location>
</feature>
<evidence type="ECO:0000256" key="2">
    <source>
        <dbReference type="ARBA" id="ARBA00022679"/>
    </source>
</evidence>
<dbReference type="InterPro" id="IPR005940">
    <property type="entry name" value="Anthranilate_Pribosyl_Tfrase"/>
</dbReference>
<dbReference type="InterPro" id="IPR036320">
    <property type="entry name" value="Glycosyl_Trfase_fam3_N_dom_sf"/>
</dbReference>
<dbReference type="InterPro" id="IPR017459">
    <property type="entry name" value="Glycosyl_Trfase_fam3_N_dom"/>
</dbReference>
<evidence type="ECO:0000313" key="5">
    <source>
        <dbReference type="EMBL" id="SVB67059.1"/>
    </source>
</evidence>
<feature type="domain" description="Glycosyl transferase family 3" evidence="3">
    <location>
        <begin position="74"/>
        <end position="228"/>
    </location>
</feature>
<name>A0A382FWQ1_9ZZZZ</name>
<dbReference type="Pfam" id="PF02885">
    <property type="entry name" value="Glycos_trans_3N"/>
    <property type="match status" value="1"/>
</dbReference>
<reference evidence="5" key="1">
    <citation type="submission" date="2018-05" db="EMBL/GenBank/DDBJ databases">
        <authorList>
            <person name="Lanie J.A."/>
            <person name="Ng W.-L."/>
            <person name="Kazmierczak K.M."/>
            <person name="Andrzejewski T.M."/>
            <person name="Davidsen T.M."/>
            <person name="Wayne K.J."/>
            <person name="Tettelin H."/>
            <person name="Glass J.I."/>
            <person name="Rusch D."/>
            <person name="Podicherti R."/>
            <person name="Tsui H.-C.T."/>
            <person name="Winkler M.E."/>
        </authorList>
    </citation>
    <scope>NUCLEOTIDE SEQUENCE</scope>
</reference>
<proteinExistence type="predicted"/>